<dbReference type="Gene3D" id="3.30.2300.10">
    <property type="entry name" value="THUMP superfamily"/>
    <property type="match status" value="1"/>
</dbReference>
<dbReference type="GO" id="GO:0005634">
    <property type="term" value="C:nucleus"/>
    <property type="evidence" value="ECO:0007669"/>
    <property type="project" value="UniProtKB-SubCell"/>
</dbReference>
<dbReference type="GO" id="GO:0008540">
    <property type="term" value="C:proteasome regulatory particle, base subcomplex"/>
    <property type="evidence" value="ECO:0007669"/>
    <property type="project" value="UniProtKB-ARBA"/>
</dbReference>
<dbReference type="Gene3D" id="1.10.8.60">
    <property type="match status" value="1"/>
</dbReference>
<evidence type="ECO:0000256" key="2">
    <source>
        <dbReference type="ARBA" id="ARBA00004496"/>
    </source>
</evidence>
<organism evidence="14 15">
    <name type="scientific">Marssonina brunnea f. sp. multigermtubi (strain MB_m1)</name>
    <name type="common">Marssonina leaf spot fungus</name>
    <dbReference type="NCBI Taxonomy" id="1072389"/>
    <lineage>
        <taxon>Eukaryota</taxon>
        <taxon>Fungi</taxon>
        <taxon>Dikarya</taxon>
        <taxon>Ascomycota</taxon>
        <taxon>Pezizomycotina</taxon>
        <taxon>Leotiomycetes</taxon>
        <taxon>Helotiales</taxon>
        <taxon>Drepanopezizaceae</taxon>
        <taxon>Drepanopeziza</taxon>
    </lineage>
</organism>
<dbReference type="FunCoup" id="K1WRN1">
    <property type="interactions" value="1195"/>
</dbReference>
<keyword evidence="5" id="KW-0547">Nucleotide-binding</keyword>
<name>K1WRN1_MARBU</name>
<evidence type="ECO:0000256" key="3">
    <source>
        <dbReference type="ARBA" id="ARBA00006914"/>
    </source>
</evidence>
<dbReference type="GO" id="GO:0005524">
    <property type="term" value="F:ATP binding"/>
    <property type="evidence" value="ECO:0007669"/>
    <property type="project" value="UniProtKB-KW"/>
</dbReference>
<dbReference type="GO" id="GO:0003723">
    <property type="term" value="F:RNA binding"/>
    <property type="evidence" value="ECO:0007669"/>
    <property type="project" value="InterPro"/>
</dbReference>
<dbReference type="EMBL" id="JH921443">
    <property type="protein sequence ID" value="EKD15067.1"/>
    <property type="molecule type" value="Genomic_DNA"/>
</dbReference>
<dbReference type="InterPro" id="IPR040183">
    <property type="entry name" value="THUMPD1-like"/>
</dbReference>
<dbReference type="InterPro" id="IPR032501">
    <property type="entry name" value="Prot_ATP_ID_OB_2nd"/>
</dbReference>
<evidence type="ECO:0000256" key="4">
    <source>
        <dbReference type="ARBA" id="ARBA00022490"/>
    </source>
</evidence>
<dbReference type="PANTHER" id="PTHR23073">
    <property type="entry name" value="26S PROTEASOME REGULATORY SUBUNIT"/>
    <property type="match status" value="1"/>
</dbReference>
<evidence type="ECO:0000256" key="6">
    <source>
        <dbReference type="ARBA" id="ARBA00022840"/>
    </source>
</evidence>
<reference evidence="14 15" key="1">
    <citation type="journal article" date="2012" name="BMC Genomics">
        <title>Sequencing the genome of Marssonina brunnea reveals fungus-poplar co-evolution.</title>
        <authorList>
            <person name="Zhu S."/>
            <person name="Cao Y.-Z."/>
            <person name="Jiang C."/>
            <person name="Tan B.-Y."/>
            <person name="Wang Z."/>
            <person name="Feng S."/>
            <person name="Zhang L."/>
            <person name="Su X.-H."/>
            <person name="Brejova B."/>
            <person name="Vinar T."/>
            <person name="Xu M."/>
            <person name="Wang M.-X."/>
            <person name="Zhang S.-G."/>
            <person name="Huang M.-R."/>
            <person name="Wu R."/>
            <person name="Zhou Y."/>
        </authorList>
    </citation>
    <scope>NUCLEOTIDE SEQUENCE [LARGE SCALE GENOMIC DNA]</scope>
    <source>
        <strain evidence="14 15">MB_m1</strain>
    </source>
</reference>
<dbReference type="GO" id="GO:0006508">
    <property type="term" value="P:proteolysis"/>
    <property type="evidence" value="ECO:0007669"/>
    <property type="project" value="UniProtKB-KW"/>
</dbReference>
<evidence type="ECO:0000256" key="1">
    <source>
        <dbReference type="ARBA" id="ARBA00004123"/>
    </source>
</evidence>
<evidence type="ECO:0000256" key="11">
    <source>
        <dbReference type="SAM" id="Coils"/>
    </source>
</evidence>
<dbReference type="GO" id="GO:0006400">
    <property type="term" value="P:tRNA modification"/>
    <property type="evidence" value="ECO:0007669"/>
    <property type="project" value="InterPro"/>
</dbReference>
<dbReference type="SMART" id="SM00382">
    <property type="entry name" value="AAA"/>
    <property type="match status" value="1"/>
</dbReference>
<keyword evidence="11" id="KW-0175">Coiled coil</keyword>
<feature type="region of interest" description="Disordered" evidence="12">
    <location>
        <begin position="430"/>
        <end position="482"/>
    </location>
</feature>
<dbReference type="CDD" id="cd11717">
    <property type="entry name" value="THUMP_THUMPD1_like"/>
    <property type="match status" value="1"/>
</dbReference>
<keyword evidence="14" id="KW-0645">Protease</keyword>
<accession>K1WRN1</accession>
<dbReference type="Proteomes" id="UP000006753">
    <property type="component" value="Unassembled WGS sequence"/>
</dbReference>
<feature type="compositionally biased region" description="Basic and acidic residues" evidence="12">
    <location>
        <begin position="456"/>
        <end position="465"/>
    </location>
</feature>
<dbReference type="STRING" id="1072389.K1WRN1"/>
<dbReference type="InterPro" id="IPR003959">
    <property type="entry name" value="ATPase_AAA_core"/>
</dbReference>
<evidence type="ECO:0000256" key="5">
    <source>
        <dbReference type="ARBA" id="ARBA00022741"/>
    </source>
</evidence>
<dbReference type="InterPro" id="IPR050221">
    <property type="entry name" value="26S_Proteasome_ATPase"/>
</dbReference>
<dbReference type="FunFam" id="3.40.50.300:FF:000033">
    <property type="entry name" value="26S protease regulatory subunit 6B"/>
    <property type="match status" value="1"/>
</dbReference>
<proteinExistence type="inferred from homology"/>
<dbReference type="Pfam" id="PF00004">
    <property type="entry name" value="AAA"/>
    <property type="match status" value="1"/>
</dbReference>
<keyword evidence="6" id="KW-0067">ATP-binding</keyword>
<keyword evidence="7" id="KW-0647">Proteasome</keyword>
<dbReference type="KEGG" id="mbe:MBM_06828"/>
<dbReference type="InterPro" id="IPR003960">
    <property type="entry name" value="ATPase_AAA_CS"/>
</dbReference>
<dbReference type="InParanoid" id="K1WRN1"/>
<dbReference type="Pfam" id="PF16450">
    <property type="entry name" value="Prot_ATP_ID_OB_C"/>
    <property type="match status" value="1"/>
</dbReference>
<evidence type="ECO:0000256" key="9">
    <source>
        <dbReference type="ARBA" id="ARBA00024661"/>
    </source>
</evidence>
<dbReference type="Gene3D" id="2.40.50.140">
    <property type="entry name" value="Nucleic acid-binding proteins"/>
    <property type="match status" value="1"/>
</dbReference>
<dbReference type="Pfam" id="PF02926">
    <property type="entry name" value="THUMP"/>
    <property type="match status" value="1"/>
</dbReference>
<dbReference type="InterPro" id="IPR004114">
    <property type="entry name" value="THUMP_dom"/>
</dbReference>
<dbReference type="eggNOG" id="KOG0727">
    <property type="taxonomic scope" value="Eukaryota"/>
</dbReference>
<dbReference type="SUPFAM" id="SSF52540">
    <property type="entry name" value="P-loop containing nucleoside triphosphate hydrolases"/>
    <property type="match status" value="1"/>
</dbReference>
<dbReference type="AlphaFoldDB" id="K1WRN1"/>
<feature type="domain" description="AAA+ ATPase" evidence="13">
    <location>
        <begin position="198"/>
        <end position="337"/>
    </location>
</feature>
<keyword evidence="15" id="KW-1185">Reference proteome</keyword>
<keyword evidence="4" id="KW-0963">Cytoplasm</keyword>
<dbReference type="SUPFAM" id="SSF143437">
    <property type="entry name" value="THUMP domain-like"/>
    <property type="match status" value="1"/>
</dbReference>
<comment type="function">
    <text evidence="9">The 26S proteasome is involved in the ATP-dependent degradation of ubiquitinated proteins. The regulatory (or ATPase) complex confers ATP dependency and substrate specificity to the 26S complex.</text>
</comment>
<dbReference type="OrthoDB" id="10255768at2759"/>
<dbReference type="PROSITE" id="PS00674">
    <property type="entry name" value="AAA"/>
    <property type="match status" value="1"/>
</dbReference>
<dbReference type="GO" id="GO:0005737">
    <property type="term" value="C:cytoplasm"/>
    <property type="evidence" value="ECO:0007669"/>
    <property type="project" value="UniProtKB-SubCell"/>
</dbReference>
<evidence type="ECO:0000313" key="14">
    <source>
        <dbReference type="EMBL" id="EKD15067.1"/>
    </source>
</evidence>
<evidence type="ECO:0000256" key="10">
    <source>
        <dbReference type="ARBA" id="ARBA00068703"/>
    </source>
</evidence>
<evidence type="ECO:0000313" key="15">
    <source>
        <dbReference type="Proteomes" id="UP000006753"/>
    </source>
</evidence>
<evidence type="ECO:0000256" key="7">
    <source>
        <dbReference type="ARBA" id="ARBA00022942"/>
    </source>
</evidence>
<keyword evidence="14" id="KW-0378">Hydrolase</keyword>
<dbReference type="Gene3D" id="3.40.50.300">
    <property type="entry name" value="P-loop containing nucleotide triphosphate hydrolases"/>
    <property type="match status" value="1"/>
</dbReference>
<dbReference type="InterPro" id="IPR003593">
    <property type="entry name" value="AAA+_ATPase"/>
</dbReference>
<sequence>MGEVMTENPVNQVLPHRKQMPSSIPNIDSLEGLGTDGTDEYSTMKKLQRHLEYIHLQEEYIKDEQRSLKRELVRAQEEIKRIQSVPLVIGQFMEAIDQNTGIVQSSTGSNYVVRILSTLDREKLKPSSSVALHRHSNSLVDILPPEADSSIAMLGADEKPDVTYADVGGLDMQKQEIREAVELPLTHFDLYKQIGIDPPRGVLLYGPPGTGKTMLVKAVANSTTANFIRVVGSEFVQKYLGEGPRMVRDVFRMARENSPAIIFIDEIDAIATKRFDAQTGADREVQRILLELLNQMDGFDQTSNVKVIMATNRADTLDPALLRPGRLDRKIEFPNLRDRRERRLIFTTIASRMSLAPEVDLDSLIVRNDPLSGAIIAAIMQEAGLRAVRKNRYNIIQVDLEDAYSSQVKGSQEKDKFDFYKSRLLAIVSPPSTRPPVVARPQQHTMADSNKRKERPRGDGDGRDSKKSKRGNGGKWQTPHQKAKIALRGSGHIEPGNSGIWATCAKNQEGRATEELKVMFDEACSPCAERFYGIKPNSEKEDDDEDDIEASIQKELAAMDSKKGETKLFSPVHLDIPCVLFFKTRSPIDPIDFVHKICEEIVANPGVRRMKYVNRLTPMTLMAKATEKGLEDLGRTVLGEHFNMVEQAVHEDDAKNETSEAKPNHSYAIRPSTRAHTAPLRRDYLIKSIASLISDVHKVDLTASDRIIVVEVYQSVCGMSVLGSDWETLKRYNIAELYKKDKLNETPSPKDEVSAQIATQFQAEL</sequence>
<comment type="subcellular location">
    <subcellularLocation>
        <location evidence="2">Cytoplasm</location>
    </subcellularLocation>
    <subcellularLocation>
        <location evidence="1">Nucleus</location>
    </subcellularLocation>
</comment>
<evidence type="ECO:0000256" key="8">
    <source>
        <dbReference type="ARBA" id="ARBA00023242"/>
    </source>
</evidence>
<dbReference type="FunFam" id="2.40.50.140:FF:000049">
    <property type="entry name" value="26S protease regulatory subunit 6B"/>
    <property type="match status" value="1"/>
</dbReference>
<dbReference type="HOGENOM" id="CLU_364881_0_0_1"/>
<comment type="similarity">
    <text evidence="3">Belongs to the AAA ATPase family.</text>
</comment>
<dbReference type="InterPro" id="IPR012340">
    <property type="entry name" value="NA-bd_OB-fold"/>
</dbReference>
<gene>
    <name evidence="14" type="ORF">MBM_06828</name>
</gene>
<dbReference type="GO" id="GO:0008233">
    <property type="term" value="F:peptidase activity"/>
    <property type="evidence" value="ECO:0007669"/>
    <property type="project" value="UniProtKB-KW"/>
</dbReference>
<dbReference type="CDD" id="cd19502">
    <property type="entry name" value="RecA-like_PAN_like"/>
    <property type="match status" value="1"/>
</dbReference>
<feature type="coiled-coil region" evidence="11">
    <location>
        <begin position="58"/>
        <end position="85"/>
    </location>
</feature>
<evidence type="ECO:0000259" key="13">
    <source>
        <dbReference type="SMART" id="SM00382"/>
    </source>
</evidence>
<protein>
    <recommendedName>
        <fullName evidence="10">26S proteasome regulatory subunit 6B homolog</fullName>
    </recommendedName>
</protein>
<dbReference type="InterPro" id="IPR027417">
    <property type="entry name" value="P-loop_NTPase"/>
</dbReference>
<keyword evidence="8" id="KW-0539">Nucleus</keyword>
<evidence type="ECO:0000256" key="12">
    <source>
        <dbReference type="SAM" id="MobiDB-lite"/>
    </source>
</evidence>
<dbReference type="GO" id="GO:0016887">
    <property type="term" value="F:ATP hydrolysis activity"/>
    <property type="evidence" value="ECO:0007669"/>
    <property type="project" value="InterPro"/>
</dbReference>
<dbReference type="FunFam" id="1.10.8.60:FF:000020">
    <property type="entry name" value="26S protease regulatory subunit 6B"/>
    <property type="match status" value="1"/>
</dbReference>
<dbReference type="eggNOG" id="KOG3943">
    <property type="taxonomic scope" value="Eukaryota"/>
</dbReference>